<reference evidence="2" key="1">
    <citation type="submission" date="2022-03" db="EMBL/GenBank/DDBJ databases">
        <title>Draft genome sequence of Aduncisulcus paluster, a free-living microaerophilic Fornicata.</title>
        <authorList>
            <person name="Yuyama I."/>
            <person name="Kume K."/>
            <person name="Tamura T."/>
            <person name="Inagaki Y."/>
            <person name="Hashimoto T."/>
        </authorList>
    </citation>
    <scope>NUCLEOTIDE SEQUENCE</scope>
    <source>
        <strain evidence="2">NY0171</strain>
    </source>
</reference>
<sequence length="751" mass="84016">MHANVYEHIYRALLSFIPKCVIIAPDQIGYGISTGNKSDFTSLHDWIEVAYRTFCLVVPPKSESKYLSSSTIDQIPFNPTEMPYLSRTRNPFPNISSSFIFGHSLGCVITLFLSILHPETRKNGGVIMSAPCMAIDFWTRHTFWLKVLYRLTQSSILSKHVYIPIGLAISRHGSESPYALSEGQLSRVISTDDFEDIEDSSLSSCDPHSTEVPSYQSPSRCIDDASAIKDSHIKSSEMDVGTIISSRTVIKDGKKHFGPAITPLKDNPKVKTDAEILRALRNIKKAKKGKRQCLVFSKKVSKAEEEIPSDLRCKYPDSTLTSSQRFPPEDKEMSRKPKPIPYSDTSPIAPESFALTSLLCGCISTRDCKSKSSRKGRRKFFDGDKQRKKHHQSLPTHQQEGMTAPTSTLAKTRRKKKGELLFDENSHISQQDDRGDDLHDICSSSHCDCGESSTFASHNIHQRSCLPSVGSRCPPRTRLDISSRDGTVDASISPSLKKFHPHPLLIRQRIISSHRSSVFYNPCNKYNKIGSFTMSLSAIKVPILFTYSARQVLNEAAWLYNIRFHDQHSRIGQDLRGIEPRDGSIIRSSSDGSLVDEGEGDDDERMGDLLAPREGSGMRSSALLLRDREDSEEDSNSIGQTSAVRQSVDMGSEGAEDYEEQGEQEVEEMRTEYLYKDEMKPQASSIRSHVCPTTESISDPATDPKIEWSINTNQVSISARDHADPSKESTSIEAECEETWMGILTKILQVE</sequence>
<feature type="compositionally biased region" description="Polar residues" evidence="1">
    <location>
        <begin position="636"/>
        <end position="645"/>
    </location>
</feature>
<feature type="compositionally biased region" description="Polar residues" evidence="1">
    <location>
        <begin position="393"/>
        <end position="410"/>
    </location>
</feature>
<name>A0ABQ5JQY4_9EUKA</name>
<comment type="caution">
    <text evidence="2">The sequence shown here is derived from an EMBL/GenBank/DDBJ whole genome shotgun (WGS) entry which is preliminary data.</text>
</comment>
<gene>
    <name evidence="2" type="ORF">ADUPG1_010337</name>
</gene>
<protein>
    <submittedName>
        <fullName evidence="2">Uncharacterized protein</fullName>
    </submittedName>
</protein>
<feature type="region of interest" description="Disordered" evidence="1">
    <location>
        <begin position="367"/>
        <end position="413"/>
    </location>
</feature>
<evidence type="ECO:0000313" key="3">
    <source>
        <dbReference type="Proteomes" id="UP001057375"/>
    </source>
</evidence>
<feature type="compositionally biased region" description="Acidic residues" evidence="1">
    <location>
        <begin position="594"/>
        <end position="605"/>
    </location>
</feature>
<organism evidence="2 3">
    <name type="scientific">Aduncisulcus paluster</name>
    <dbReference type="NCBI Taxonomy" id="2918883"/>
    <lineage>
        <taxon>Eukaryota</taxon>
        <taxon>Metamonada</taxon>
        <taxon>Carpediemonas-like organisms</taxon>
        <taxon>Aduncisulcus</taxon>
    </lineage>
</organism>
<feature type="region of interest" description="Disordered" evidence="1">
    <location>
        <begin position="580"/>
        <end position="663"/>
    </location>
</feature>
<dbReference type="Gene3D" id="3.40.50.1820">
    <property type="entry name" value="alpha/beta hydrolase"/>
    <property type="match status" value="1"/>
</dbReference>
<evidence type="ECO:0000313" key="2">
    <source>
        <dbReference type="EMBL" id="GKT13796.1"/>
    </source>
</evidence>
<accession>A0ABQ5JQY4</accession>
<feature type="compositionally biased region" description="Polar residues" evidence="1">
    <location>
        <begin position="684"/>
        <end position="699"/>
    </location>
</feature>
<feature type="compositionally biased region" description="Acidic residues" evidence="1">
    <location>
        <begin position="654"/>
        <end position="663"/>
    </location>
</feature>
<feature type="region of interest" description="Disordered" evidence="1">
    <location>
        <begin position="314"/>
        <end position="347"/>
    </location>
</feature>
<dbReference type="SUPFAM" id="SSF53474">
    <property type="entry name" value="alpha/beta-Hydrolases"/>
    <property type="match status" value="1"/>
</dbReference>
<dbReference type="EMBL" id="BQXS01011541">
    <property type="protein sequence ID" value="GKT13796.1"/>
    <property type="molecule type" value="Genomic_DNA"/>
</dbReference>
<feature type="region of interest" description="Disordered" evidence="1">
    <location>
        <begin position="684"/>
        <end position="705"/>
    </location>
</feature>
<evidence type="ECO:0000256" key="1">
    <source>
        <dbReference type="SAM" id="MobiDB-lite"/>
    </source>
</evidence>
<dbReference type="Proteomes" id="UP001057375">
    <property type="component" value="Unassembled WGS sequence"/>
</dbReference>
<keyword evidence="3" id="KW-1185">Reference proteome</keyword>
<dbReference type="InterPro" id="IPR029058">
    <property type="entry name" value="AB_hydrolase_fold"/>
</dbReference>
<proteinExistence type="predicted"/>